<evidence type="ECO:0000313" key="1">
    <source>
        <dbReference type="Proteomes" id="UP000050741"/>
    </source>
</evidence>
<dbReference type="Proteomes" id="UP000050741">
    <property type="component" value="Unassembled WGS sequence"/>
</dbReference>
<organism evidence="1 2">
    <name type="scientific">Globodera pallida</name>
    <name type="common">Potato cyst nematode worm</name>
    <name type="synonym">Heterodera pallida</name>
    <dbReference type="NCBI Taxonomy" id="36090"/>
    <lineage>
        <taxon>Eukaryota</taxon>
        <taxon>Metazoa</taxon>
        <taxon>Ecdysozoa</taxon>
        <taxon>Nematoda</taxon>
        <taxon>Chromadorea</taxon>
        <taxon>Rhabditida</taxon>
        <taxon>Tylenchina</taxon>
        <taxon>Tylenchomorpha</taxon>
        <taxon>Tylenchoidea</taxon>
        <taxon>Heteroderidae</taxon>
        <taxon>Heteroderinae</taxon>
        <taxon>Globodera</taxon>
    </lineage>
</organism>
<dbReference type="WBParaSite" id="GPLIN_001377000">
    <property type="protein sequence ID" value="GPLIN_001377000"/>
    <property type="gene ID" value="GPLIN_001377000"/>
</dbReference>
<name>A0A183CLL4_GLOPA</name>
<proteinExistence type="predicted"/>
<reference evidence="1" key="1">
    <citation type="submission" date="2013-12" db="EMBL/GenBank/DDBJ databases">
        <authorList>
            <person name="Aslett M."/>
        </authorList>
    </citation>
    <scope>NUCLEOTIDE SEQUENCE [LARGE SCALE GENOMIC DNA]</scope>
    <source>
        <strain evidence="1">Lindley</strain>
    </source>
</reference>
<accession>A0A183CLL4</accession>
<dbReference type="Pfam" id="PF06918">
    <property type="entry name" value="DUF1280"/>
    <property type="match status" value="1"/>
</dbReference>
<reference evidence="2" key="3">
    <citation type="submission" date="2016-06" db="UniProtKB">
        <authorList>
            <consortium name="WormBaseParasite"/>
        </authorList>
    </citation>
    <scope>IDENTIFICATION</scope>
</reference>
<dbReference type="AlphaFoldDB" id="A0A183CLL4"/>
<dbReference type="InterPro" id="IPR009689">
    <property type="entry name" value="DUF1280"/>
</dbReference>
<sequence>MTTKQGVSGVDWYSFSGPNVRRLRQHNELQFYDVDRTLLLCVAGDYGGNYMKIGIIIGNVSRSESAEKFTLLGSFKGDETIVNLRVAFGKLATAINRIKEVDEHGRFLQDEAEFRQHMLSHWQTMQGTLPRYTRT</sequence>
<reference evidence="1" key="2">
    <citation type="submission" date="2014-05" db="EMBL/GenBank/DDBJ databases">
        <title>The genome and life-stage specific transcriptomes of Globodera pallida elucidate key aspects of plant parasitism by a cyst nematode.</title>
        <authorList>
            <person name="Cotton J.A."/>
            <person name="Lilley C.J."/>
            <person name="Jones L.M."/>
            <person name="Kikuchi T."/>
            <person name="Reid A.J."/>
            <person name="Thorpe P."/>
            <person name="Tsai I.J."/>
            <person name="Beasley H."/>
            <person name="Blok V."/>
            <person name="Cock P.J.A."/>
            <person name="Van den Akker S.E."/>
            <person name="Holroyd N."/>
            <person name="Hunt M."/>
            <person name="Mantelin S."/>
            <person name="Naghra H."/>
            <person name="Pain A."/>
            <person name="Palomares-Rius J.E."/>
            <person name="Zarowiecki M."/>
            <person name="Berriman M."/>
            <person name="Jones J.T."/>
            <person name="Urwin P.E."/>
        </authorList>
    </citation>
    <scope>NUCLEOTIDE SEQUENCE [LARGE SCALE GENOMIC DNA]</scope>
    <source>
        <strain evidence="1">Lindley</strain>
    </source>
</reference>
<evidence type="ECO:0000313" key="2">
    <source>
        <dbReference type="WBParaSite" id="GPLIN_001377000"/>
    </source>
</evidence>
<protein>
    <submittedName>
        <fullName evidence="2">Jacalin-type lectin domain-containing protein</fullName>
    </submittedName>
</protein>
<keyword evidence="1" id="KW-1185">Reference proteome</keyword>